<keyword evidence="2" id="KW-1185">Reference proteome</keyword>
<proteinExistence type="predicted"/>
<reference evidence="1 2" key="1">
    <citation type="submission" date="2020-10" db="EMBL/GenBank/DDBJ databases">
        <title>The Coptis chinensis genome and diversification of protoberbering-type alkaloids.</title>
        <authorList>
            <person name="Wang B."/>
            <person name="Shu S."/>
            <person name="Song C."/>
            <person name="Liu Y."/>
        </authorList>
    </citation>
    <scope>NUCLEOTIDE SEQUENCE [LARGE SCALE GENOMIC DNA]</scope>
    <source>
        <strain evidence="1">HL-2020</strain>
        <tissue evidence="1">Leaf</tissue>
    </source>
</reference>
<name>A0A835HRS3_9MAGN</name>
<organism evidence="1 2">
    <name type="scientific">Coptis chinensis</name>
    <dbReference type="NCBI Taxonomy" id="261450"/>
    <lineage>
        <taxon>Eukaryota</taxon>
        <taxon>Viridiplantae</taxon>
        <taxon>Streptophyta</taxon>
        <taxon>Embryophyta</taxon>
        <taxon>Tracheophyta</taxon>
        <taxon>Spermatophyta</taxon>
        <taxon>Magnoliopsida</taxon>
        <taxon>Ranunculales</taxon>
        <taxon>Ranunculaceae</taxon>
        <taxon>Coptidoideae</taxon>
        <taxon>Coptis</taxon>
    </lineage>
</organism>
<evidence type="ECO:0000313" key="1">
    <source>
        <dbReference type="EMBL" id="KAF9603048.1"/>
    </source>
</evidence>
<dbReference type="Proteomes" id="UP000631114">
    <property type="component" value="Unassembled WGS sequence"/>
</dbReference>
<accession>A0A835HRS3</accession>
<dbReference type="OrthoDB" id="1634817at2759"/>
<comment type="caution">
    <text evidence="1">The sequence shown here is derived from an EMBL/GenBank/DDBJ whole genome shotgun (WGS) entry which is preliminary data.</text>
</comment>
<dbReference type="AlphaFoldDB" id="A0A835HRS3"/>
<sequence>MVSNQLVYEAAEKNETYQLMLKRLQEVSLELKEIKKANDMSRISVVDSCTINENSQPAIDALQVLLMNPNISQAKGRKKEVKVYKSNTRIKGGMEKGIAKASKGKTSKRCTCCNQVGVNHDKQNCLENPNWKKGISK</sequence>
<gene>
    <name evidence="1" type="ORF">IFM89_033773</name>
</gene>
<protein>
    <submittedName>
        <fullName evidence="1">Uncharacterized protein</fullName>
    </submittedName>
</protein>
<dbReference type="EMBL" id="JADFTS010000006">
    <property type="protein sequence ID" value="KAF9603048.1"/>
    <property type="molecule type" value="Genomic_DNA"/>
</dbReference>
<evidence type="ECO:0000313" key="2">
    <source>
        <dbReference type="Proteomes" id="UP000631114"/>
    </source>
</evidence>